<dbReference type="PANTHER" id="PTHR13697:SF4">
    <property type="entry name" value="ATP-DEPENDENT 6-PHOSPHOFRUCTOKINASE"/>
    <property type="match status" value="1"/>
</dbReference>
<dbReference type="InterPro" id="IPR022953">
    <property type="entry name" value="ATP_PFK"/>
</dbReference>
<dbReference type="GO" id="GO:0016208">
    <property type="term" value="F:AMP binding"/>
    <property type="evidence" value="ECO:0007669"/>
    <property type="project" value="TreeGrafter"/>
</dbReference>
<evidence type="ECO:0000256" key="11">
    <source>
        <dbReference type="ARBA" id="ARBA00022777"/>
    </source>
</evidence>
<keyword evidence="9" id="KW-0479">Metal-binding</keyword>
<dbReference type="PANTHER" id="PTHR13697">
    <property type="entry name" value="PHOSPHOFRUCTOKINASE"/>
    <property type="match status" value="1"/>
</dbReference>
<evidence type="ECO:0000256" key="4">
    <source>
        <dbReference type="ARBA" id="ARBA00004679"/>
    </source>
</evidence>
<dbReference type="SUPFAM" id="SSF53784">
    <property type="entry name" value="Phosphofructokinase"/>
    <property type="match status" value="2"/>
</dbReference>
<evidence type="ECO:0000256" key="2">
    <source>
        <dbReference type="ARBA" id="ARBA00002659"/>
    </source>
</evidence>
<feature type="domain" description="Phosphofructokinase" evidence="17">
    <location>
        <begin position="102"/>
        <end position="407"/>
    </location>
</feature>
<dbReference type="InterPro" id="IPR035966">
    <property type="entry name" value="PKF_sf"/>
</dbReference>
<reference evidence="18 19" key="1">
    <citation type="submission" date="2016-09" db="EMBL/GenBank/DDBJ databases">
        <title>Complete genome sequence of Actinomyces hongkongensis HKU8.</title>
        <authorList>
            <person name="Gao Y.-X."/>
            <person name="Zhou Y.-Y."/>
            <person name="Xie Y."/>
            <person name="Wang M."/>
            <person name="Wang S.-J."/>
            <person name="Shen S.-G."/>
        </authorList>
    </citation>
    <scope>NUCLEOTIDE SEQUENCE [LARGE SCALE GENOMIC DNA]</scope>
    <source>
        <strain evidence="18 19">HKU8</strain>
    </source>
</reference>
<evidence type="ECO:0000256" key="3">
    <source>
        <dbReference type="ARBA" id="ARBA00004496"/>
    </source>
</evidence>
<evidence type="ECO:0000313" key="18">
    <source>
        <dbReference type="EMBL" id="AOS47127.1"/>
    </source>
</evidence>
<dbReference type="GO" id="GO:0005524">
    <property type="term" value="F:ATP binding"/>
    <property type="evidence" value="ECO:0007669"/>
    <property type="project" value="UniProtKB-KW"/>
</dbReference>
<evidence type="ECO:0000313" key="19">
    <source>
        <dbReference type="Proteomes" id="UP000095214"/>
    </source>
</evidence>
<dbReference type="GO" id="GO:0030388">
    <property type="term" value="P:fructose 1,6-bisphosphate metabolic process"/>
    <property type="evidence" value="ECO:0007669"/>
    <property type="project" value="TreeGrafter"/>
</dbReference>
<comment type="catalytic activity">
    <reaction evidence="16">
        <text>beta-D-fructose 6-phosphate + ATP = beta-D-fructose 1,6-bisphosphate + ADP + H(+)</text>
        <dbReference type="Rhea" id="RHEA:16109"/>
        <dbReference type="ChEBI" id="CHEBI:15378"/>
        <dbReference type="ChEBI" id="CHEBI:30616"/>
        <dbReference type="ChEBI" id="CHEBI:32966"/>
        <dbReference type="ChEBI" id="CHEBI:57634"/>
        <dbReference type="ChEBI" id="CHEBI:456216"/>
        <dbReference type="EC" id="2.7.1.11"/>
    </reaction>
</comment>
<comment type="similarity">
    <text evidence="15">Belongs to the phosphofructokinase type A (PFKA) family.</text>
</comment>
<evidence type="ECO:0000256" key="8">
    <source>
        <dbReference type="ARBA" id="ARBA00022679"/>
    </source>
</evidence>
<dbReference type="GO" id="GO:0048029">
    <property type="term" value="F:monosaccharide binding"/>
    <property type="evidence" value="ECO:0007669"/>
    <property type="project" value="TreeGrafter"/>
</dbReference>
<dbReference type="InterPro" id="IPR000023">
    <property type="entry name" value="Phosphofructokinase_dom"/>
</dbReference>
<dbReference type="EC" id="2.7.1.11" evidence="5"/>
<gene>
    <name evidence="18" type="ORF">BH719_04035</name>
</gene>
<keyword evidence="14" id="KW-0324">Glycolysis</keyword>
<dbReference type="InterPro" id="IPR015912">
    <property type="entry name" value="Phosphofructokinase_CS"/>
</dbReference>
<dbReference type="STRING" id="178339.BH719_04035"/>
<evidence type="ECO:0000256" key="7">
    <source>
        <dbReference type="ARBA" id="ARBA00022533"/>
    </source>
</evidence>
<comment type="subcellular location">
    <subcellularLocation>
        <location evidence="3">Cytoplasm</location>
    </subcellularLocation>
</comment>
<dbReference type="FunFam" id="3.40.50.460:FF:000002">
    <property type="entry name" value="ATP-dependent 6-phosphofructokinase"/>
    <property type="match status" value="1"/>
</dbReference>
<evidence type="ECO:0000256" key="5">
    <source>
        <dbReference type="ARBA" id="ARBA00012055"/>
    </source>
</evidence>
<comment type="cofactor">
    <cofactor evidence="1">
        <name>Mg(2+)</name>
        <dbReference type="ChEBI" id="CHEBI:18420"/>
    </cofactor>
</comment>
<dbReference type="GO" id="GO:0005945">
    <property type="term" value="C:6-phosphofructokinase complex"/>
    <property type="evidence" value="ECO:0007669"/>
    <property type="project" value="TreeGrafter"/>
</dbReference>
<keyword evidence="7" id="KW-0021">Allosteric enzyme</keyword>
<dbReference type="Gene3D" id="3.40.50.450">
    <property type="match status" value="2"/>
</dbReference>
<dbReference type="GO" id="GO:0042802">
    <property type="term" value="F:identical protein binding"/>
    <property type="evidence" value="ECO:0007669"/>
    <property type="project" value="TreeGrafter"/>
</dbReference>
<dbReference type="Proteomes" id="UP000095214">
    <property type="component" value="Chromosome"/>
</dbReference>
<dbReference type="GO" id="GO:0006002">
    <property type="term" value="P:fructose 6-phosphate metabolic process"/>
    <property type="evidence" value="ECO:0007669"/>
    <property type="project" value="InterPro"/>
</dbReference>
<evidence type="ECO:0000256" key="9">
    <source>
        <dbReference type="ARBA" id="ARBA00022723"/>
    </source>
</evidence>
<evidence type="ECO:0000256" key="10">
    <source>
        <dbReference type="ARBA" id="ARBA00022741"/>
    </source>
</evidence>
<sequence>MSDAAASSTVPLCATIHLTGSASKILSFGFAIALPQELADSAARNAGEAAPSASVRADQGTLRPAQAHPGRIQWAGERPFGPATARMERDDMDAFTQQTPTRIGILTSGGDAQGMNAAVRAVVRTALARGATPYAIMEGWQGAVDGGSAIKEMRWSDVSSILAEGGTVIGTARCAAFREYAGRHTAARNLLEHGIDHLVVVGGDGSLSGTDEFRREWAQHVQELAAEGAITEETARAHPALVVVGLVGSIDNDMVGTDMTIGADTALHRIVDAIDQLTSTAASHQRAFVIEVMGRHCGYLPLMAAVAGGADYVFTPEDPAGPGWEDELARHLHFGREAGRRESIVLVAEGAKDREGNELTTQHIADTIKERTGEDARVTILGHVQRGGTPSAYDRWQSTLLGYAAVQEVLASTGEDEPCILGVRRGRITRIPLMKAVRDTRAVKDLIAAGDFEAAQVSRGASFRAMVGVNQILSTPPQLAAGGDGGGKRVAILHAGGLAPGMNTAARVSVRLGIAKGWTMLGVDGSWSGLADDRVRELSWGDVEGWAFKGGAELGTKRDVPPVEQYYALGRAIERNSIDALIVIGGLNAYLGVHAMTGERDRYPAFKIPMILIPASIDNNLPGCELAIGTDTAINNATWAIDRIKESAAASKRCFIAEIMGRRCGYLTLMTALATGAEYMYINEDAPSLERIAADSQRMVASFKGGRRLFLTLVNESTSEFYDREFLADVFNAEAQGLYDVRHSALGHLQQGGAPTPFDRLLATRLVNRALGHLEGQFERGDTNATYIGQIGGGIEARLVKNMFDDLDIVNRRPYDQWWRDLLPVQRIVSLANPGIEAAPISIDDPES</sequence>
<evidence type="ECO:0000256" key="1">
    <source>
        <dbReference type="ARBA" id="ARBA00001946"/>
    </source>
</evidence>
<comment type="function">
    <text evidence="2">Catalyzes the phosphorylation of D-fructose 6-phosphate to fructose 1,6-bisphosphate by ATP, the first committing step of glycolysis.</text>
</comment>
<keyword evidence="10" id="KW-0547">Nucleotide-binding</keyword>
<keyword evidence="6" id="KW-0963">Cytoplasm</keyword>
<dbReference type="KEGG" id="phon:BH719_04035"/>
<dbReference type="UniPathway" id="UPA00109">
    <property type="reaction ID" value="UER00182"/>
</dbReference>
<dbReference type="GO" id="GO:0070095">
    <property type="term" value="F:fructose-6-phosphate binding"/>
    <property type="evidence" value="ECO:0007669"/>
    <property type="project" value="TreeGrafter"/>
</dbReference>
<dbReference type="EMBL" id="CP017298">
    <property type="protein sequence ID" value="AOS47127.1"/>
    <property type="molecule type" value="Genomic_DNA"/>
</dbReference>
<evidence type="ECO:0000256" key="13">
    <source>
        <dbReference type="ARBA" id="ARBA00022842"/>
    </source>
</evidence>
<name>A0A1D8B1W2_9ACTO</name>
<protein>
    <recommendedName>
        <fullName evidence="5">6-phosphofructokinase</fullName>
        <ecNumber evidence="5">2.7.1.11</ecNumber>
    </recommendedName>
</protein>
<evidence type="ECO:0000256" key="16">
    <source>
        <dbReference type="ARBA" id="ARBA00048070"/>
    </source>
</evidence>
<dbReference type="GO" id="GO:0046872">
    <property type="term" value="F:metal ion binding"/>
    <property type="evidence" value="ECO:0007669"/>
    <property type="project" value="UniProtKB-KW"/>
</dbReference>
<keyword evidence="19" id="KW-1185">Reference proteome</keyword>
<comment type="pathway">
    <text evidence="4">Carbohydrate degradation; glycolysis; D-glyceraldehyde 3-phosphate and glycerone phosphate from D-glucose: step 3/4.</text>
</comment>
<dbReference type="AlphaFoldDB" id="A0A1D8B1W2"/>
<feature type="domain" description="Phosphofructokinase" evidence="17">
    <location>
        <begin position="489"/>
        <end position="771"/>
    </location>
</feature>
<dbReference type="NCBIfam" id="TIGR02478">
    <property type="entry name" value="6PF1K_euk"/>
    <property type="match status" value="1"/>
</dbReference>
<dbReference type="Gene3D" id="3.40.50.460">
    <property type="entry name" value="Phosphofructokinase domain"/>
    <property type="match status" value="2"/>
</dbReference>
<keyword evidence="8" id="KW-0808">Transferase</keyword>
<evidence type="ECO:0000256" key="12">
    <source>
        <dbReference type="ARBA" id="ARBA00022840"/>
    </source>
</evidence>
<evidence type="ECO:0000256" key="15">
    <source>
        <dbReference type="ARBA" id="ARBA00038478"/>
    </source>
</evidence>
<organism evidence="18 19">
    <name type="scientific">Pauljensenia hongkongensis</name>
    <dbReference type="NCBI Taxonomy" id="178339"/>
    <lineage>
        <taxon>Bacteria</taxon>
        <taxon>Bacillati</taxon>
        <taxon>Actinomycetota</taxon>
        <taxon>Actinomycetes</taxon>
        <taxon>Actinomycetales</taxon>
        <taxon>Actinomycetaceae</taxon>
        <taxon>Pauljensenia</taxon>
    </lineage>
</organism>
<proteinExistence type="inferred from homology"/>
<keyword evidence="13" id="KW-0460">Magnesium</keyword>
<keyword evidence="12" id="KW-0067">ATP-binding</keyword>
<dbReference type="PRINTS" id="PR00476">
    <property type="entry name" value="PHFRCTKINASE"/>
</dbReference>
<accession>A0A1D8B1W2</accession>
<dbReference type="InterPro" id="IPR009161">
    <property type="entry name" value="6-Pfructokinase_euk"/>
</dbReference>
<dbReference type="NCBIfam" id="NF002872">
    <property type="entry name" value="PRK03202.1"/>
    <property type="match status" value="1"/>
</dbReference>
<evidence type="ECO:0000256" key="6">
    <source>
        <dbReference type="ARBA" id="ARBA00022490"/>
    </source>
</evidence>
<evidence type="ECO:0000259" key="17">
    <source>
        <dbReference type="Pfam" id="PF00365"/>
    </source>
</evidence>
<keyword evidence="11 18" id="KW-0418">Kinase</keyword>
<dbReference type="GO" id="GO:0061621">
    <property type="term" value="P:canonical glycolysis"/>
    <property type="evidence" value="ECO:0007669"/>
    <property type="project" value="TreeGrafter"/>
</dbReference>
<dbReference type="Pfam" id="PF00365">
    <property type="entry name" value="PFK"/>
    <property type="match status" value="2"/>
</dbReference>
<dbReference type="GO" id="GO:0003872">
    <property type="term" value="F:6-phosphofructokinase activity"/>
    <property type="evidence" value="ECO:0007669"/>
    <property type="project" value="UniProtKB-EC"/>
</dbReference>
<dbReference type="PROSITE" id="PS00433">
    <property type="entry name" value="PHOSPHOFRUCTOKINASE"/>
    <property type="match status" value="2"/>
</dbReference>
<evidence type="ECO:0000256" key="14">
    <source>
        <dbReference type="ARBA" id="ARBA00023152"/>
    </source>
</evidence>